<comment type="caution">
    <text evidence="9">The sequence shown here is derived from an EMBL/GenBank/DDBJ whole genome shotgun (WGS) entry which is preliminary data.</text>
</comment>
<sequence length="387" mass="41445">MKKRILSVLLVAVMVVSLLAACGNSEKTPVDAGTTAKDGKNESQGVTSGMEAVEGLEANAPEAPTTTGAGVKIGFVSTGVLGDKALTDTTWAGLNKLKEDYPDVEIKIYESPNGTTDWEPNIIAASEWADLVIVNASSCGEILLSVAERFPDVYYVANEFPVEDNPQFASDVYACNEVAFLLGCLAGLFTQNTDIPGINEEHVVGYISGMEAPTTLDYFTGFEAGAKFTCPDVTVLQSWTGSYTDPLLAKEMTKGMISQGADCILGCISSAVVGVFEACDEADIYSFGLDTNKDADYEGKIITSGLKCGDVTSYKFGKEFIEGTWEPGFILMDCASGALDITDMATIKEHLQMDVIDDYYNQAIEIRDDLRAGKIEVPYIPAARGEE</sequence>
<reference evidence="9" key="1">
    <citation type="submission" date="2021-06" db="EMBL/GenBank/DDBJ databases">
        <title>Description of novel taxa of the family Lachnospiraceae.</title>
        <authorList>
            <person name="Chaplin A.V."/>
            <person name="Sokolova S.R."/>
            <person name="Pikina A.P."/>
            <person name="Korzhanova M."/>
            <person name="Belova V."/>
            <person name="Korostin D."/>
            <person name="Efimov B.A."/>
        </authorList>
    </citation>
    <scope>NUCLEOTIDE SEQUENCE</scope>
    <source>
        <strain evidence="9">ASD5720</strain>
    </source>
</reference>
<evidence type="ECO:0000313" key="9">
    <source>
        <dbReference type="EMBL" id="MBU9736232.1"/>
    </source>
</evidence>
<keyword evidence="4" id="KW-0472">Membrane</keyword>
<feature type="domain" description="ABC transporter substrate-binding protein PnrA-like" evidence="8">
    <location>
        <begin position="71"/>
        <end position="357"/>
    </location>
</feature>
<evidence type="ECO:0000256" key="6">
    <source>
        <dbReference type="SAM" id="MobiDB-lite"/>
    </source>
</evidence>
<protein>
    <submittedName>
        <fullName evidence="9">BMP family protein</fullName>
    </submittedName>
</protein>
<proteinExistence type="predicted"/>
<dbReference type="PROSITE" id="PS51257">
    <property type="entry name" value="PROKAR_LIPOPROTEIN"/>
    <property type="match status" value="1"/>
</dbReference>
<evidence type="ECO:0000256" key="7">
    <source>
        <dbReference type="SAM" id="SignalP"/>
    </source>
</evidence>
<dbReference type="CDD" id="cd06304">
    <property type="entry name" value="PBP1_BmpA_Med_PnrA-like"/>
    <property type="match status" value="1"/>
</dbReference>
<organism evidence="9 10">
    <name type="scientific">Diplocloster agilis</name>
    <dbReference type="NCBI Taxonomy" id="2850323"/>
    <lineage>
        <taxon>Bacteria</taxon>
        <taxon>Bacillati</taxon>
        <taxon>Bacillota</taxon>
        <taxon>Clostridia</taxon>
        <taxon>Lachnospirales</taxon>
        <taxon>Lachnospiraceae</taxon>
        <taxon>Diplocloster</taxon>
    </lineage>
</organism>
<dbReference type="PANTHER" id="PTHR34296:SF2">
    <property type="entry name" value="ABC TRANSPORTER GUANOSINE-BINDING PROTEIN NUPN"/>
    <property type="match status" value="1"/>
</dbReference>
<evidence type="ECO:0000256" key="3">
    <source>
        <dbReference type="ARBA" id="ARBA00022729"/>
    </source>
</evidence>
<dbReference type="GO" id="GO:0005886">
    <property type="term" value="C:plasma membrane"/>
    <property type="evidence" value="ECO:0007669"/>
    <property type="project" value="UniProtKB-SubCell"/>
</dbReference>
<dbReference type="PANTHER" id="PTHR34296">
    <property type="entry name" value="TRANSCRIPTIONAL ACTIVATOR PROTEIN MED"/>
    <property type="match status" value="1"/>
</dbReference>
<dbReference type="InterPro" id="IPR050957">
    <property type="entry name" value="BMP_lipoprotein"/>
</dbReference>
<feature type="region of interest" description="Disordered" evidence="6">
    <location>
        <begin position="26"/>
        <end position="46"/>
    </location>
</feature>
<comment type="subcellular location">
    <subcellularLocation>
        <location evidence="1">Cell membrane</location>
    </subcellularLocation>
</comment>
<dbReference type="Gene3D" id="3.40.50.2300">
    <property type="match status" value="2"/>
</dbReference>
<evidence type="ECO:0000259" key="8">
    <source>
        <dbReference type="Pfam" id="PF02608"/>
    </source>
</evidence>
<evidence type="ECO:0000256" key="2">
    <source>
        <dbReference type="ARBA" id="ARBA00022475"/>
    </source>
</evidence>
<dbReference type="RefSeq" id="WP_238721142.1">
    <property type="nucleotide sequence ID" value="NZ_JAHQCW010000008.1"/>
</dbReference>
<keyword evidence="5" id="KW-0449">Lipoprotein</keyword>
<dbReference type="AlphaFoldDB" id="A0A949NA95"/>
<evidence type="ECO:0000256" key="4">
    <source>
        <dbReference type="ARBA" id="ARBA00023136"/>
    </source>
</evidence>
<feature type="signal peptide" evidence="7">
    <location>
        <begin position="1"/>
        <end position="20"/>
    </location>
</feature>
<evidence type="ECO:0000256" key="1">
    <source>
        <dbReference type="ARBA" id="ARBA00004236"/>
    </source>
</evidence>
<dbReference type="Pfam" id="PF02608">
    <property type="entry name" value="Bmp"/>
    <property type="match status" value="1"/>
</dbReference>
<keyword evidence="10" id="KW-1185">Reference proteome</keyword>
<dbReference type="EMBL" id="JAHQCW010000008">
    <property type="protein sequence ID" value="MBU9736232.1"/>
    <property type="molecule type" value="Genomic_DNA"/>
</dbReference>
<dbReference type="Proteomes" id="UP000712157">
    <property type="component" value="Unassembled WGS sequence"/>
</dbReference>
<accession>A0A949NA95</accession>
<evidence type="ECO:0000313" key="10">
    <source>
        <dbReference type="Proteomes" id="UP000712157"/>
    </source>
</evidence>
<feature type="chain" id="PRO_5038538940" evidence="7">
    <location>
        <begin position="21"/>
        <end position="387"/>
    </location>
</feature>
<name>A0A949NA95_9FIRM</name>
<keyword evidence="3 7" id="KW-0732">Signal</keyword>
<gene>
    <name evidence="9" type="ORF">KTH89_06750</name>
</gene>
<keyword evidence="2" id="KW-1003">Cell membrane</keyword>
<evidence type="ECO:0000256" key="5">
    <source>
        <dbReference type="ARBA" id="ARBA00023288"/>
    </source>
</evidence>
<dbReference type="InterPro" id="IPR003760">
    <property type="entry name" value="PnrA-like"/>
</dbReference>